<reference evidence="2" key="1">
    <citation type="submission" date="2019-03" db="EMBL/GenBank/DDBJ databases">
        <authorList>
            <person name="Mank J."/>
            <person name="Almeida P."/>
        </authorList>
    </citation>
    <scope>NUCLEOTIDE SEQUENCE</scope>
    <source>
        <strain evidence="2">78183</strain>
    </source>
</reference>
<feature type="region of interest" description="Disordered" evidence="1">
    <location>
        <begin position="95"/>
        <end position="124"/>
    </location>
</feature>
<name>A0A6N2KTG7_SALVM</name>
<accession>A0A6N2KTG7</accession>
<dbReference type="PROSITE" id="PS51257">
    <property type="entry name" value="PROKAR_LIPOPROTEIN"/>
    <property type="match status" value="1"/>
</dbReference>
<gene>
    <name evidence="2" type="ORF">SVIM_LOCUS137195</name>
</gene>
<protein>
    <submittedName>
        <fullName evidence="2">Uncharacterized protein</fullName>
    </submittedName>
</protein>
<sequence length="153" mass="17001">MKGMYQSLITSMLACSLSHGCERGSEVSGRVIRDGNLTGVLVLLCCRTLEFYHSSCCEKDPSSLSASDWRKMKGSIQDFSSESVTREIHGRHVTKDIARRKDVASKPNGNDPDRLFSERSRKSSPEELKYSIGMPNLLSQGWVWNSVAAAKDL</sequence>
<dbReference type="EMBL" id="CAADRP010000779">
    <property type="protein sequence ID" value="VFU31828.1"/>
    <property type="molecule type" value="Genomic_DNA"/>
</dbReference>
<feature type="compositionally biased region" description="Basic and acidic residues" evidence="1">
    <location>
        <begin position="111"/>
        <end position="124"/>
    </location>
</feature>
<proteinExistence type="predicted"/>
<evidence type="ECO:0000256" key="1">
    <source>
        <dbReference type="SAM" id="MobiDB-lite"/>
    </source>
</evidence>
<feature type="compositionally biased region" description="Basic and acidic residues" evidence="1">
    <location>
        <begin position="95"/>
        <end position="104"/>
    </location>
</feature>
<organism evidence="2">
    <name type="scientific">Salix viminalis</name>
    <name type="common">Common osier</name>
    <name type="synonym">Basket willow</name>
    <dbReference type="NCBI Taxonomy" id="40686"/>
    <lineage>
        <taxon>Eukaryota</taxon>
        <taxon>Viridiplantae</taxon>
        <taxon>Streptophyta</taxon>
        <taxon>Embryophyta</taxon>
        <taxon>Tracheophyta</taxon>
        <taxon>Spermatophyta</taxon>
        <taxon>Magnoliopsida</taxon>
        <taxon>eudicotyledons</taxon>
        <taxon>Gunneridae</taxon>
        <taxon>Pentapetalae</taxon>
        <taxon>rosids</taxon>
        <taxon>fabids</taxon>
        <taxon>Malpighiales</taxon>
        <taxon>Salicaceae</taxon>
        <taxon>Saliceae</taxon>
        <taxon>Salix</taxon>
    </lineage>
</organism>
<evidence type="ECO:0000313" key="2">
    <source>
        <dbReference type="EMBL" id="VFU31828.1"/>
    </source>
</evidence>
<dbReference type="AlphaFoldDB" id="A0A6N2KTG7"/>